<feature type="compositionally biased region" description="Polar residues" evidence="1">
    <location>
        <begin position="424"/>
        <end position="448"/>
    </location>
</feature>
<dbReference type="Proteomes" id="UP001434883">
    <property type="component" value="Unassembled WGS sequence"/>
</dbReference>
<accession>A0ABV0RR01</accession>
<keyword evidence="3" id="KW-1185">Reference proteome</keyword>
<evidence type="ECO:0000313" key="2">
    <source>
        <dbReference type="EMBL" id="MEQ2210603.1"/>
    </source>
</evidence>
<evidence type="ECO:0000256" key="1">
    <source>
        <dbReference type="SAM" id="MobiDB-lite"/>
    </source>
</evidence>
<organism evidence="2 3">
    <name type="scientific">Xenoophorus captivus</name>
    <dbReference type="NCBI Taxonomy" id="1517983"/>
    <lineage>
        <taxon>Eukaryota</taxon>
        <taxon>Metazoa</taxon>
        <taxon>Chordata</taxon>
        <taxon>Craniata</taxon>
        <taxon>Vertebrata</taxon>
        <taxon>Euteleostomi</taxon>
        <taxon>Actinopterygii</taxon>
        <taxon>Neopterygii</taxon>
        <taxon>Teleostei</taxon>
        <taxon>Neoteleostei</taxon>
        <taxon>Acanthomorphata</taxon>
        <taxon>Ovalentaria</taxon>
        <taxon>Atherinomorphae</taxon>
        <taxon>Cyprinodontiformes</taxon>
        <taxon>Goodeidae</taxon>
        <taxon>Xenoophorus</taxon>
    </lineage>
</organism>
<sequence length="499" mass="56133">MFSFRKSRRVGPLAKNSSGAVSFLSPLTTATPNPADMIVAGQLNRSPTNFDELLASTSRSETRNHLDLLKWIFTKLKPRRKPFKSAQKHCQEAEPEPDVETEQTDPKSVHTPLDPSSVWPSILDHSEEFDYKSVSTLAFSIPSREEQQSSLASFFTEETSFDEIEVLSVDADDRISTFAAAERSSSDTEETAENSTNAAIKSCIKDFFEMQPDETFENVEVQEKYGSCQTKDSNQTGNTVMADKLLGPLESHVGSVETLKGITNTPGSYRIIQLKKDIFFFDMDSSENKQQSNADPVVDAEKSYISGDTDTESILPSYRISAKSAVTDEQSENTQVEDQDDFSCPEHISAKTLGSFAEDLSHSDLLLDPRELPCQANTEGPPNQARKSPKELSFEHLSNNFERRVYRRCLEIYQNAFLHQWSEMNPRSSSQSATENLTEPPTSSTECWTETVPEKLSSQPESPPRNVGSTRSCFKIFRNLVWKRLSRLFKMRIVVTIYL</sequence>
<comment type="caution">
    <text evidence="2">The sequence shown here is derived from an EMBL/GenBank/DDBJ whole genome shotgun (WGS) entry which is preliminary data.</text>
</comment>
<feature type="compositionally biased region" description="Acidic residues" evidence="1">
    <location>
        <begin position="93"/>
        <end position="103"/>
    </location>
</feature>
<feature type="region of interest" description="Disordered" evidence="1">
    <location>
        <begin position="83"/>
        <end position="116"/>
    </location>
</feature>
<dbReference type="EMBL" id="JAHRIN010053804">
    <property type="protein sequence ID" value="MEQ2210603.1"/>
    <property type="molecule type" value="Genomic_DNA"/>
</dbReference>
<protein>
    <submittedName>
        <fullName evidence="2">Uncharacterized protein</fullName>
    </submittedName>
</protein>
<feature type="region of interest" description="Disordered" evidence="1">
    <location>
        <begin position="372"/>
        <end position="392"/>
    </location>
</feature>
<reference evidence="2 3" key="1">
    <citation type="submission" date="2021-06" db="EMBL/GenBank/DDBJ databases">
        <authorList>
            <person name="Palmer J.M."/>
        </authorList>
    </citation>
    <scope>NUCLEOTIDE SEQUENCE [LARGE SCALE GENOMIC DNA]</scope>
    <source>
        <strain evidence="2 3">XC_2019</strain>
        <tissue evidence="2">Muscle</tissue>
    </source>
</reference>
<proteinExistence type="predicted"/>
<feature type="region of interest" description="Disordered" evidence="1">
    <location>
        <begin position="424"/>
        <end position="469"/>
    </location>
</feature>
<name>A0ABV0RR01_9TELE</name>
<gene>
    <name evidence="2" type="ORF">XENOCAPTIV_016346</name>
</gene>
<evidence type="ECO:0000313" key="3">
    <source>
        <dbReference type="Proteomes" id="UP001434883"/>
    </source>
</evidence>